<dbReference type="HOGENOM" id="CLU_118185_0_0_1"/>
<dbReference type="EMBL" id="KN833110">
    <property type="protein sequence ID" value="KIM72721.1"/>
    <property type="molecule type" value="Genomic_DNA"/>
</dbReference>
<dbReference type="Proteomes" id="UP000054166">
    <property type="component" value="Unassembled WGS sequence"/>
</dbReference>
<evidence type="ECO:0000313" key="1">
    <source>
        <dbReference type="EMBL" id="KIM72721.1"/>
    </source>
</evidence>
<name>A0A0C3EYB5_PILCF</name>
<protein>
    <submittedName>
        <fullName evidence="1">Uncharacterized protein</fullName>
    </submittedName>
</protein>
<proteinExistence type="predicted"/>
<dbReference type="AlphaFoldDB" id="A0A0C3EYB5"/>
<dbReference type="OrthoDB" id="3319408at2759"/>
<evidence type="ECO:0000313" key="2">
    <source>
        <dbReference type="Proteomes" id="UP000054166"/>
    </source>
</evidence>
<organism evidence="1 2">
    <name type="scientific">Piloderma croceum (strain F 1598)</name>
    <dbReference type="NCBI Taxonomy" id="765440"/>
    <lineage>
        <taxon>Eukaryota</taxon>
        <taxon>Fungi</taxon>
        <taxon>Dikarya</taxon>
        <taxon>Basidiomycota</taxon>
        <taxon>Agaricomycotina</taxon>
        <taxon>Agaricomycetes</taxon>
        <taxon>Agaricomycetidae</taxon>
        <taxon>Atheliales</taxon>
        <taxon>Atheliaceae</taxon>
        <taxon>Piloderma</taxon>
    </lineage>
</organism>
<reference evidence="2" key="2">
    <citation type="submission" date="2015-01" db="EMBL/GenBank/DDBJ databases">
        <title>Evolutionary Origins and Diversification of the Mycorrhizal Mutualists.</title>
        <authorList>
            <consortium name="DOE Joint Genome Institute"/>
            <consortium name="Mycorrhizal Genomics Consortium"/>
            <person name="Kohler A."/>
            <person name="Kuo A."/>
            <person name="Nagy L.G."/>
            <person name="Floudas D."/>
            <person name="Copeland A."/>
            <person name="Barry K.W."/>
            <person name="Cichocki N."/>
            <person name="Veneault-Fourrey C."/>
            <person name="LaButti K."/>
            <person name="Lindquist E.A."/>
            <person name="Lipzen A."/>
            <person name="Lundell T."/>
            <person name="Morin E."/>
            <person name="Murat C."/>
            <person name="Riley R."/>
            <person name="Ohm R."/>
            <person name="Sun H."/>
            <person name="Tunlid A."/>
            <person name="Henrissat B."/>
            <person name="Grigoriev I.V."/>
            <person name="Hibbett D.S."/>
            <person name="Martin F."/>
        </authorList>
    </citation>
    <scope>NUCLEOTIDE SEQUENCE [LARGE SCALE GENOMIC DNA]</scope>
    <source>
        <strain evidence="2">F 1598</strain>
    </source>
</reference>
<keyword evidence="2" id="KW-1185">Reference proteome</keyword>
<reference evidence="1 2" key="1">
    <citation type="submission" date="2014-04" db="EMBL/GenBank/DDBJ databases">
        <authorList>
            <consortium name="DOE Joint Genome Institute"/>
            <person name="Kuo A."/>
            <person name="Tarkka M."/>
            <person name="Buscot F."/>
            <person name="Kohler A."/>
            <person name="Nagy L.G."/>
            <person name="Floudas D."/>
            <person name="Copeland A."/>
            <person name="Barry K.W."/>
            <person name="Cichocki N."/>
            <person name="Veneault-Fourrey C."/>
            <person name="LaButti K."/>
            <person name="Lindquist E.A."/>
            <person name="Lipzen A."/>
            <person name="Lundell T."/>
            <person name="Morin E."/>
            <person name="Murat C."/>
            <person name="Sun H."/>
            <person name="Tunlid A."/>
            <person name="Henrissat B."/>
            <person name="Grigoriev I.V."/>
            <person name="Hibbett D.S."/>
            <person name="Martin F."/>
            <person name="Nordberg H.P."/>
            <person name="Cantor M.N."/>
            <person name="Hua S.X."/>
        </authorList>
    </citation>
    <scope>NUCLEOTIDE SEQUENCE [LARGE SCALE GENOMIC DNA]</scope>
    <source>
        <strain evidence="1 2">F 1598</strain>
    </source>
</reference>
<gene>
    <name evidence="1" type="ORF">PILCRDRAFT_15854</name>
</gene>
<accession>A0A0C3EYB5</accession>
<dbReference type="InParanoid" id="A0A0C3EYB5"/>
<sequence>MANSNEQSDMPIQLSPYRQIHVKALAKVPPLTDLPNNLLVPSKGNLPPLFRYGYPVDRKLLGQLATVKKKGREVVEGMQTIRERVSWHDLDLAGVLNEGFHAIIEFCNSYNSVPPVPPDVTEKVRELLGEEGPPKWYLDAEKYRWTRLA</sequence>